<dbReference type="CDD" id="cd11295">
    <property type="entry name" value="Mago_nashi"/>
    <property type="match status" value="1"/>
</dbReference>
<reference evidence="4 5" key="1">
    <citation type="journal article" date="2020" name="bioRxiv">
        <title>Sequence and annotation of 42 cannabis genomes reveals extensive copy number variation in cannabinoid synthesis and pathogen resistance genes.</title>
        <authorList>
            <person name="Mckernan K.J."/>
            <person name="Helbert Y."/>
            <person name="Kane L.T."/>
            <person name="Ebling H."/>
            <person name="Zhang L."/>
            <person name="Liu B."/>
            <person name="Eaton Z."/>
            <person name="Mclaughlin S."/>
            <person name="Kingan S."/>
            <person name="Baybayan P."/>
            <person name="Concepcion G."/>
            <person name="Jordan M."/>
            <person name="Riva A."/>
            <person name="Barbazuk W."/>
            <person name="Harkins T."/>
        </authorList>
    </citation>
    <scope>NUCLEOTIDE SEQUENCE [LARGE SCALE GENOMIC DNA]</scope>
    <source>
        <strain evidence="5">cv. Jamaican Lion 4</strain>
        <tissue evidence="4">Leaf</tissue>
    </source>
</reference>
<dbReference type="InterPro" id="IPR036605">
    <property type="entry name" value="Mago_nashi_sf"/>
</dbReference>
<dbReference type="Pfam" id="PF02792">
    <property type="entry name" value="Mago_nashi"/>
    <property type="match status" value="1"/>
</dbReference>
<dbReference type="SUPFAM" id="SSF89817">
    <property type="entry name" value="Mago nashi protein"/>
    <property type="match status" value="1"/>
</dbReference>
<evidence type="ECO:0008006" key="6">
    <source>
        <dbReference type="Google" id="ProtNLM"/>
    </source>
</evidence>
<dbReference type="PANTHER" id="PTHR12638">
    <property type="entry name" value="PROTEIN MAGO NASHI HOMOLOG"/>
    <property type="match status" value="1"/>
</dbReference>
<dbReference type="Gene3D" id="3.30.1560.10">
    <property type="entry name" value="Mago nashi"/>
    <property type="match status" value="2"/>
</dbReference>
<dbReference type="PANTHER" id="PTHR12638:SF0">
    <property type="entry name" value="MAGO HOMOLOG, EXON JUNCTION COMPLEX SUBUNIT-RELATED"/>
    <property type="match status" value="1"/>
</dbReference>
<keyword evidence="3" id="KW-0539">Nucleus</keyword>
<dbReference type="Proteomes" id="UP000525078">
    <property type="component" value="Unassembled WGS sequence"/>
</dbReference>
<sequence>IRVGERRERKKREREMAMAGEEENSEFYLRYYVGHKGKFGHEFLEFEFRPDGKLRYANNSNYKNDTIIRKEVYVTPAVLRECRRIINDSELEIVMGNEHISFTTSKIGSLVDVQSSNDPEGLRIFYYLVQMLKRSEMFCFLFNLTSLQDQAYINMGCNVCLPYKYLENFILCLYCK</sequence>
<feature type="non-terminal residue" evidence="4">
    <location>
        <position position="1"/>
    </location>
</feature>
<evidence type="ECO:0000313" key="5">
    <source>
        <dbReference type="Proteomes" id="UP000525078"/>
    </source>
</evidence>
<organism evidence="4 5">
    <name type="scientific">Cannabis sativa</name>
    <name type="common">Hemp</name>
    <name type="synonym">Marijuana</name>
    <dbReference type="NCBI Taxonomy" id="3483"/>
    <lineage>
        <taxon>Eukaryota</taxon>
        <taxon>Viridiplantae</taxon>
        <taxon>Streptophyta</taxon>
        <taxon>Embryophyta</taxon>
        <taxon>Tracheophyta</taxon>
        <taxon>Spermatophyta</taxon>
        <taxon>Magnoliopsida</taxon>
        <taxon>eudicotyledons</taxon>
        <taxon>Gunneridae</taxon>
        <taxon>Pentapetalae</taxon>
        <taxon>rosids</taxon>
        <taxon>fabids</taxon>
        <taxon>Rosales</taxon>
        <taxon>Cannabaceae</taxon>
        <taxon>Cannabis</taxon>
    </lineage>
</organism>
<dbReference type="InterPro" id="IPR004023">
    <property type="entry name" value="Mago_nashi"/>
</dbReference>
<evidence type="ECO:0000313" key="4">
    <source>
        <dbReference type="EMBL" id="KAF4395182.1"/>
    </source>
</evidence>
<evidence type="ECO:0000256" key="3">
    <source>
        <dbReference type="ARBA" id="ARBA00023242"/>
    </source>
</evidence>
<evidence type="ECO:0000256" key="1">
    <source>
        <dbReference type="ARBA" id="ARBA00004123"/>
    </source>
</evidence>
<accession>A0A7J6HIU2</accession>
<name>A0A7J6HIU2_CANSA</name>
<comment type="caution">
    <text evidence="4">The sequence shown here is derived from an EMBL/GenBank/DDBJ whole genome shotgun (WGS) entry which is preliminary data.</text>
</comment>
<dbReference type="EMBL" id="JAATIP010000007">
    <property type="protein sequence ID" value="KAF4395182.1"/>
    <property type="molecule type" value="Genomic_DNA"/>
</dbReference>
<proteinExistence type="inferred from homology"/>
<gene>
    <name evidence="4" type="ORF">F8388_001569</name>
</gene>
<protein>
    <recommendedName>
        <fullName evidence="6">Mago nashi-like protein</fullName>
    </recommendedName>
</protein>
<evidence type="ECO:0000256" key="2">
    <source>
        <dbReference type="ARBA" id="ARBA00009270"/>
    </source>
</evidence>
<dbReference type="AlphaFoldDB" id="A0A7J6HIU2"/>
<comment type="similarity">
    <text evidence="2">Belongs to the mago nashi family.</text>
</comment>
<dbReference type="GO" id="GO:0035145">
    <property type="term" value="C:exon-exon junction complex"/>
    <property type="evidence" value="ECO:0007669"/>
    <property type="project" value="InterPro"/>
</dbReference>
<comment type="subcellular location">
    <subcellularLocation>
        <location evidence="1">Nucleus</location>
    </subcellularLocation>
</comment>
<dbReference type="GO" id="GO:0008380">
    <property type="term" value="P:RNA splicing"/>
    <property type="evidence" value="ECO:0007669"/>
    <property type="project" value="InterPro"/>
</dbReference>